<comment type="caution">
    <text evidence="1">The sequence shown here is derived from an EMBL/GenBank/DDBJ whole genome shotgun (WGS) entry which is preliminary data.</text>
</comment>
<gene>
    <name evidence="1" type="ORF">DX927_23420</name>
</gene>
<proteinExistence type="predicted"/>
<reference evidence="1 2" key="1">
    <citation type="submission" date="2018-08" db="EMBL/GenBank/DDBJ databases">
        <title>Bacillus phenotypic plasticity.</title>
        <authorList>
            <person name="Hurtado E."/>
        </authorList>
    </citation>
    <scope>NUCLEOTIDE SEQUENCE [LARGE SCALE GENOMIC DNA]</scope>
    <source>
        <strain evidence="1 2">427</strain>
    </source>
</reference>
<protein>
    <submittedName>
        <fullName evidence="1">Uncharacterized protein</fullName>
    </submittedName>
</protein>
<organism evidence="1 2">
    <name type="scientific">Bacillus swezeyi</name>
    <dbReference type="NCBI Taxonomy" id="1925020"/>
    <lineage>
        <taxon>Bacteria</taxon>
        <taxon>Bacillati</taxon>
        <taxon>Bacillota</taxon>
        <taxon>Bacilli</taxon>
        <taxon>Bacillales</taxon>
        <taxon>Bacillaceae</taxon>
        <taxon>Bacillus</taxon>
    </lineage>
</organism>
<sequence>MKMRIYLATTQANRGPLESVINKTFPEHYIITGPQNDMNKENDFDLFIADGTTIAGQEDLIQNILVCNPDAKYLFLETPKFPVEPISIEYFDSITTLITFCMNMKAGPSKTTAPIKKEEINQCKPLDISDPYPEGSHNPLLSNRDAADEQFEEQLSKKLQSKEVFNSIVFSDLKKSIWNSNKTIGVWSPLHRMGVTTFLLNFAIYMAKNKNETAVIETFNNSQFLKTLINRYTQTPLNWVSYIEALHQKEKEKSPRWTYKNVQWMPLGSQDEKFNIDQEVLFHFFERMKAFDFVFVDMPTGEMKDYTLDVLQHLDEIWVLCDDDYQHLLSWTDYIYSLSNQYDVKMYFIHHKCFPFSLTDSLNQMLCFPILTRIEQLYEECHFNHYAKKPLIEYQAAKDKLQAPFTQLIQHLGGNHTNLKHADIKENSIISKIMKIF</sequence>
<accession>A0A5M8REI3</accession>
<dbReference type="InterPro" id="IPR027417">
    <property type="entry name" value="P-loop_NTPase"/>
</dbReference>
<dbReference type="SUPFAM" id="SSF52540">
    <property type="entry name" value="P-loop containing nucleoside triphosphate hydrolases"/>
    <property type="match status" value="1"/>
</dbReference>
<evidence type="ECO:0000313" key="1">
    <source>
        <dbReference type="EMBL" id="KAA6446995.1"/>
    </source>
</evidence>
<evidence type="ECO:0000313" key="2">
    <source>
        <dbReference type="Proteomes" id="UP000324326"/>
    </source>
</evidence>
<dbReference type="EMBL" id="QSND01000007">
    <property type="protein sequence ID" value="KAA6446995.1"/>
    <property type="molecule type" value="Genomic_DNA"/>
</dbReference>
<dbReference type="Proteomes" id="UP000324326">
    <property type="component" value="Unassembled WGS sequence"/>
</dbReference>
<dbReference type="Gene3D" id="3.40.50.300">
    <property type="entry name" value="P-loop containing nucleotide triphosphate hydrolases"/>
    <property type="match status" value="1"/>
</dbReference>
<name>A0A5M8REI3_9BACI</name>
<dbReference type="AlphaFoldDB" id="A0A5M8REI3"/>